<evidence type="ECO:0000313" key="7">
    <source>
        <dbReference type="Proteomes" id="UP000193884"/>
    </source>
</evidence>
<dbReference type="AlphaFoldDB" id="A0A1X3FYW2"/>
<accession>A0A1X3FYW2</accession>
<dbReference type="InterPro" id="IPR029069">
    <property type="entry name" value="HotDog_dom_sf"/>
</dbReference>
<dbReference type="Proteomes" id="UP000193884">
    <property type="component" value="Unassembled WGS sequence"/>
</dbReference>
<evidence type="ECO:0000313" key="6">
    <source>
        <dbReference type="Proteomes" id="UP000193553"/>
    </source>
</evidence>
<dbReference type="SUPFAM" id="SSF54637">
    <property type="entry name" value="Thioesterase/thiol ester dehydrase-isomerase"/>
    <property type="match status" value="1"/>
</dbReference>
<evidence type="ECO:0008006" key="8">
    <source>
        <dbReference type="Google" id="ProtNLM"/>
    </source>
</evidence>
<evidence type="ECO:0000313" key="5">
    <source>
        <dbReference type="EMBL" id="OSJ21974.1"/>
    </source>
</evidence>
<feature type="region of interest" description="Disordered" evidence="1">
    <location>
        <begin position="112"/>
        <end position="143"/>
    </location>
</feature>
<evidence type="ECO:0000256" key="1">
    <source>
        <dbReference type="SAM" id="MobiDB-lite"/>
    </source>
</evidence>
<organism evidence="4 6">
    <name type="scientific">Bradyrhizobium canariense</name>
    <dbReference type="NCBI Taxonomy" id="255045"/>
    <lineage>
        <taxon>Bacteria</taxon>
        <taxon>Pseudomonadati</taxon>
        <taxon>Pseudomonadota</taxon>
        <taxon>Alphaproteobacteria</taxon>
        <taxon>Hyphomicrobiales</taxon>
        <taxon>Nitrobacteraceae</taxon>
        <taxon>Bradyrhizobium</taxon>
    </lineage>
</organism>
<feature type="domain" description="Acyl-CoA thioesterase-like C-terminal" evidence="3">
    <location>
        <begin position="137"/>
        <end position="249"/>
    </location>
</feature>
<keyword evidence="7" id="KW-1185">Reference proteome</keyword>
<evidence type="ECO:0000313" key="4">
    <source>
        <dbReference type="EMBL" id="OSJ02969.1"/>
    </source>
</evidence>
<evidence type="ECO:0000259" key="3">
    <source>
        <dbReference type="Pfam" id="PF20789"/>
    </source>
</evidence>
<reference evidence="6 7" key="1">
    <citation type="submission" date="2017-03" db="EMBL/GenBank/DDBJ databases">
        <title>Whole genome sequences of fourteen strains of Bradyrhizobium canariense and one strain of Bradyrhizobium japonicum isolated from Lupinus (Papilionoideae: Genisteae) species in Algeria.</title>
        <authorList>
            <person name="Crovadore J."/>
            <person name="Chekireb D."/>
            <person name="Brachmann A."/>
            <person name="Chablais R."/>
            <person name="Cochard B."/>
            <person name="Lefort F."/>
        </authorList>
    </citation>
    <scope>NUCLEOTIDE SEQUENCE [LARGE SCALE GENOMIC DNA]</scope>
    <source>
        <strain evidence="4 6">UBMA195</strain>
        <strain evidence="5 7">UBMAN05</strain>
    </source>
</reference>
<comment type="caution">
    <text evidence="4">The sequence shown here is derived from an EMBL/GenBank/DDBJ whole genome shotgun (WGS) entry which is preliminary data.</text>
</comment>
<feature type="domain" description="Acyl-CoA thioesterase-like N-terminal HotDog" evidence="2">
    <location>
        <begin position="22"/>
        <end position="100"/>
    </location>
</feature>
<dbReference type="Proteomes" id="UP000193553">
    <property type="component" value="Unassembled WGS sequence"/>
</dbReference>
<dbReference type="InterPro" id="IPR042171">
    <property type="entry name" value="Acyl-CoA_hotdog"/>
</dbReference>
<dbReference type="EMBL" id="NAFI01000188">
    <property type="protein sequence ID" value="OSJ02969.1"/>
    <property type="molecule type" value="Genomic_DNA"/>
</dbReference>
<evidence type="ECO:0000259" key="2">
    <source>
        <dbReference type="Pfam" id="PF13622"/>
    </source>
</evidence>
<sequence length="265" mass="29132">MTNMPFFTRDGDTFHPTEVANGPWDPTSLHGRVIVGLLGFAIEERHSGPEFVPARLTVDMFRLPTIDKPIEVTTRLVRDGMRIRVVEAEFFSGGIGMARASSQLLRRTQNPDGNVWSPPNWDVPKPADIPKPTDPRLGMNGKWTTRPIVGHMGSLGPRKLWMSEVRELVAGVPMTPFVHVATGADFASPFANAGDKGLGYINSDVTIYLHRLPVTNWIGFEVVNHQATDGVAIGECWLYDEQGPIGTATVAALAQRKPMVNPSKR</sequence>
<proteinExistence type="predicted"/>
<name>A0A1X3FYW2_9BRAD</name>
<dbReference type="RefSeq" id="WP_085349918.1">
    <property type="nucleotide sequence ID" value="NZ_NAEX01000171.1"/>
</dbReference>
<dbReference type="Pfam" id="PF20789">
    <property type="entry name" value="4HBT_3C"/>
    <property type="match status" value="1"/>
</dbReference>
<gene>
    <name evidence="5" type="ORF">BST63_34120</name>
    <name evidence="4" type="ORF">BSZ18_35320</name>
</gene>
<dbReference type="STRING" id="255045.SAMN05444158_5256"/>
<dbReference type="InterPro" id="IPR049450">
    <property type="entry name" value="ACOT8-like_C"/>
</dbReference>
<dbReference type="EMBL" id="NAFK01000176">
    <property type="protein sequence ID" value="OSJ21974.1"/>
    <property type="molecule type" value="Genomic_DNA"/>
</dbReference>
<dbReference type="Gene3D" id="2.40.160.210">
    <property type="entry name" value="Acyl-CoA thioesterase, double hotdog domain"/>
    <property type="match status" value="1"/>
</dbReference>
<protein>
    <recommendedName>
        <fullName evidence="8">Thioesterase-like superfamily protein</fullName>
    </recommendedName>
</protein>
<dbReference type="InterPro" id="IPR049449">
    <property type="entry name" value="TesB_ACOT8-like_N"/>
</dbReference>
<dbReference type="OrthoDB" id="1413770at2"/>
<dbReference type="Pfam" id="PF13622">
    <property type="entry name" value="4HBT_3"/>
    <property type="match status" value="1"/>
</dbReference>